<evidence type="ECO:0000313" key="9">
    <source>
        <dbReference type="EMBL" id="MAG22024.1"/>
    </source>
</evidence>
<comment type="cofactor">
    <cofactor evidence="3">
        <name>Co(2+)</name>
        <dbReference type="ChEBI" id="CHEBI:48828"/>
    </cofactor>
</comment>
<feature type="domain" description="HD" evidence="8">
    <location>
        <begin position="38"/>
        <end position="146"/>
    </location>
</feature>
<dbReference type="PANTHER" id="PTHR11845">
    <property type="entry name" value="5'-DEOXYNUCLEOTIDASE HDDC2"/>
    <property type="match status" value="1"/>
</dbReference>
<dbReference type="CDD" id="cd00077">
    <property type="entry name" value="HDc"/>
    <property type="match status" value="1"/>
</dbReference>
<dbReference type="Proteomes" id="UP000226592">
    <property type="component" value="Unassembled WGS sequence"/>
</dbReference>
<evidence type="ECO:0000259" key="8">
    <source>
        <dbReference type="PROSITE" id="PS51831"/>
    </source>
</evidence>
<evidence type="ECO:0000256" key="3">
    <source>
        <dbReference type="ARBA" id="ARBA00001941"/>
    </source>
</evidence>
<dbReference type="Gene3D" id="1.10.3210.10">
    <property type="entry name" value="Hypothetical protein af1432"/>
    <property type="match status" value="1"/>
</dbReference>
<dbReference type="EMBL" id="NZBU01000005">
    <property type="protein sequence ID" value="MAG22024.1"/>
    <property type="molecule type" value="Genomic_DNA"/>
</dbReference>
<evidence type="ECO:0000256" key="1">
    <source>
        <dbReference type="ARBA" id="ARBA00001638"/>
    </source>
</evidence>
<dbReference type="GO" id="GO:0046872">
    <property type="term" value="F:metal ion binding"/>
    <property type="evidence" value="ECO:0007669"/>
    <property type="project" value="UniProtKB-KW"/>
</dbReference>
<protein>
    <recommendedName>
        <fullName evidence="5">5'-deoxynucleotidase</fullName>
        <ecNumber evidence="5">3.1.3.89</ecNumber>
    </recommendedName>
</protein>
<comment type="catalytic activity">
    <reaction evidence="1">
        <text>a 2'-deoxyribonucleoside 5'-phosphate + H2O = a 2'-deoxyribonucleoside + phosphate</text>
        <dbReference type="Rhea" id="RHEA:36167"/>
        <dbReference type="ChEBI" id="CHEBI:15377"/>
        <dbReference type="ChEBI" id="CHEBI:18274"/>
        <dbReference type="ChEBI" id="CHEBI:43474"/>
        <dbReference type="ChEBI" id="CHEBI:65317"/>
        <dbReference type="EC" id="3.1.3.89"/>
    </reaction>
</comment>
<organism evidence="9 10">
    <name type="scientific">Candidatus Iainarchaeum sp</name>
    <dbReference type="NCBI Taxonomy" id="3101447"/>
    <lineage>
        <taxon>Archaea</taxon>
        <taxon>Candidatus Iainarchaeota</taxon>
        <taxon>Candidatus Iainarchaeia</taxon>
        <taxon>Candidatus Iainarchaeales</taxon>
        <taxon>Candidatus Iainarchaeaceae</taxon>
        <taxon>Candidatus Iainarchaeum</taxon>
    </lineage>
</organism>
<dbReference type="InterPro" id="IPR003607">
    <property type="entry name" value="HD/PDEase_dom"/>
</dbReference>
<dbReference type="PANTHER" id="PTHR11845:SF13">
    <property type="entry name" value="5'-DEOXYNUCLEOTIDASE HDDC2"/>
    <property type="match status" value="1"/>
</dbReference>
<evidence type="ECO:0000256" key="5">
    <source>
        <dbReference type="ARBA" id="ARBA00012964"/>
    </source>
</evidence>
<dbReference type="FunFam" id="1.10.3210.10:FF:000035">
    <property type="entry name" value="HD family hydrolase"/>
    <property type="match status" value="1"/>
</dbReference>
<keyword evidence="7" id="KW-0378">Hydrolase</keyword>
<dbReference type="EC" id="3.1.3.89" evidence="5"/>
<dbReference type="GO" id="GO:0005737">
    <property type="term" value="C:cytoplasm"/>
    <property type="evidence" value="ECO:0007669"/>
    <property type="project" value="TreeGrafter"/>
</dbReference>
<dbReference type="InterPro" id="IPR006674">
    <property type="entry name" value="HD_domain"/>
</dbReference>
<keyword evidence="6" id="KW-0479">Metal-binding</keyword>
<name>A0A2D6M0R3_9ARCH</name>
<reference evidence="10" key="1">
    <citation type="submission" date="2017-09" db="EMBL/GenBank/DDBJ databases">
        <title>The Reconstruction of 2,631 Draft Metagenome-Assembled Genomes from the Global Oceans.</title>
        <authorList>
            <person name="Tully B.J."/>
            <person name="Graham E.D."/>
            <person name="Heidelberg J.F."/>
        </authorList>
    </citation>
    <scope>NUCLEOTIDE SEQUENCE [LARGE SCALE GENOMIC DNA]</scope>
</reference>
<proteinExistence type="predicted"/>
<evidence type="ECO:0000256" key="6">
    <source>
        <dbReference type="ARBA" id="ARBA00022723"/>
    </source>
</evidence>
<dbReference type="InterPro" id="IPR039356">
    <property type="entry name" value="YfbR/HDDC2"/>
</dbReference>
<comment type="cofactor">
    <cofactor evidence="2">
        <name>Mn(2+)</name>
        <dbReference type="ChEBI" id="CHEBI:29035"/>
    </cofactor>
</comment>
<evidence type="ECO:0000256" key="4">
    <source>
        <dbReference type="ARBA" id="ARBA00011738"/>
    </source>
</evidence>
<dbReference type="SMART" id="SM00471">
    <property type="entry name" value="HDc"/>
    <property type="match status" value="1"/>
</dbReference>
<evidence type="ECO:0000256" key="2">
    <source>
        <dbReference type="ARBA" id="ARBA00001936"/>
    </source>
</evidence>
<dbReference type="GO" id="GO:0002953">
    <property type="term" value="F:5'-deoxynucleotidase activity"/>
    <property type="evidence" value="ECO:0007669"/>
    <property type="project" value="UniProtKB-EC"/>
</dbReference>
<comment type="subunit">
    <text evidence="4">Homodimer.</text>
</comment>
<dbReference type="PROSITE" id="PS51831">
    <property type="entry name" value="HD"/>
    <property type="match status" value="1"/>
</dbReference>
<dbReference type="AlphaFoldDB" id="A0A2D6M0R3"/>
<dbReference type="SUPFAM" id="SSF109604">
    <property type="entry name" value="HD-domain/PDEase-like"/>
    <property type="match status" value="1"/>
</dbReference>
<gene>
    <name evidence="9" type="ORF">CL943_01785</name>
</gene>
<sequence>MTTNETESLIKFFDTIGKLKLEKRKGWIERGVQNPESVADHSQRLSVMAMVFAKKLGLDENKALKLAVVHDLPESIAGDTVTRIREELQKIPNHEKREKEEKALGELCEMLDEDNAKDLKERWFEFEEKKSKEARLVYELDRLEAIFQALEYEREGNFKVSLQEFYDYADARLKTPELRQVFKELMEKREKK</sequence>
<evidence type="ECO:0000256" key="7">
    <source>
        <dbReference type="ARBA" id="ARBA00022801"/>
    </source>
</evidence>
<dbReference type="Pfam" id="PF13023">
    <property type="entry name" value="HD_3"/>
    <property type="match status" value="1"/>
</dbReference>
<evidence type="ECO:0000313" key="10">
    <source>
        <dbReference type="Proteomes" id="UP000226592"/>
    </source>
</evidence>
<comment type="caution">
    <text evidence="9">The sequence shown here is derived from an EMBL/GenBank/DDBJ whole genome shotgun (WGS) entry which is preliminary data.</text>
</comment>
<accession>A0A2D6M0R3</accession>